<dbReference type="SUPFAM" id="SSF52821">
    <property type="entry name" value="Rhodanese/Cell cycle control phosphatase"/>
    <property type="match status" value="1"/>
</dbReference>
<dbReference type="InterPro" id="IPR001763">
    <property type="entry name" value="Rhodanese-like_dom"/>
</dbReference>
<dbReference type="AlphaFoldDB" id="A0A645BRA6"/>
<dbReference type="GO" id="GO:0004792">
    <property type="term" value="F:thiosulfate-cyanide sulfurtransferase activity"/>
    <property type="evidence" value="ECO:0007669"/>
    <property type="project" value="UniProtKB-EC"/>
</dbReference>
<sequence length="107" mass="12199">MLIMNVNILNSRKISEMVKNNEFKLIIDLREEELYLVGHLPEAVNIPTGEINDNLEHIRSITNEGILLYCANGNQSVTVGKVLLLDGFNNIYSLANGIKNYKYELYK</sequence>
<dbReference type="PANTHER" id="PTHR43031:SF1">
    <property type="entry name" value="PYRIDINE NUCLEOTIDE-DISULPHIDE OXIDOREDUCTASE"/>
    <property type="match status" value="1"/>
</dbReference>
<reference evidence="2" key="1">
    <citation type="submission" date="2019-08" db="EMBL/GenBank/DDBJ databases">
        <authorList>
            <person name="Kucharzyk K."/>
            <person name="Murdoch R.W."/>
            <person name="Higgins S."/>
            <person name="Loffler F."/>
        </authorList>
    </citation>
    <scope>NUCLEOTIDE SEQUENCE</scope>
</reference>
<accession>A0A645BRA6</accession>
<feature type="domain" description="Rhodanese" evidence="1">
    <location>
        <begin position="20"/>
        <end position="106"/>
    </location>
</feature>
<dbReference type="InterPro" id="IPR050229">
    <property type="entry name" value="GlpE_sulfurtransferase"/>
</dbReference>
<evidence type="ECO:0000259" key="1">
    <source>
        <dbReference type="PROSITE" id="PS50206"/>
    </source>
</evidence>
<dbReference type="EMBL" id="VSSQ01020701">
    <property type="protein sequence ID" value="MPM65763.1"/>
    <property type="molecule type" value="Genomic_DNA"/>
</dbReference>
<dbReference type="InterPro" id="IPR036873">
    <property type="entry name" value="Rhodanese-like_dom_sf"/>
</dbReference>
<comment type="caution">
    <text evidence="2">The sequence shown here is derived from an EMBL/GenBank/DDBJ whole genome shotgun (WGS) entry which is preliminary data.</text>
</comment>
<dbReference type="EC" id="2.8.1.1" evidence="2"/>
<name>A0A645BRA6_9ZZZZ</name>
<keyword evidence="2" id="KW-0808">Transferase</keyword>
<dbReference type="SMART" id="SM00450">
    <property type="entry name" value="RHOD"/>
    <property type="match status" value="1"/>
</dbReference>
<dbReference type="CDD" id="cd00158">
    <property type="entry name" value="RHOD"/>
    <property type="match status" value="1"/>
</dbReference>
<dbReference type="PANTHER" id="PTHR43031">
    <property type="entry name" value="FAD-DEPENDENT OXIDOREDUCTASE"/>
    <property type="match status" value="1"/>
</dbReference>
<evidence type="ECO:0000313" key="2">
    <source>
        <dbReference type="EMBL" id="MPM65763.1"/>
    </source>
</evidence>
<dbReference type="Pfam" id="PF00581">
    <property type="entry name" value="Rhodanese"/>
    <property type="match status" value="1"/>
</dbReference>
<organism evidence="2">
    <name type="scientific">bioreactor metagenome</name>
    <dbReference type="NCBI Taxonomy" id="1076179"/>
    <lineage>
        <taxon>unclassified sequences</taxon>
        <taxon>metagenomes</taxon>
        <taxon>ecological metagenomes</taxon>
    </lineage>
</organism>
<dbReference type="PROSITE" id="PS50206">
    <property type="entry name" value="RHODANESE_3"/>
    <property type="match status" value="1"/>
</dbReference>
<proteinExistence type="predicted"/>
<protein>
    <submittedName>
        <fullName evidence="2">Thiosulfate sulfurtransferase GlpE</fullName>
        <ecNumber evidence="2">2.8.1.1</ecNumber>
    </submittedName>
</protein>
<dbReference type="Gene3D" id="3.40.250.10">
    <property type="entry name" value="Rhodanese-like domain"/>
    <property type="match status" value="1"/>
</dbReference>
<gene>
    <name evidence="2" type="primary">glpE_32</name>
    <name evidence="2" type="ORF">SDC9_112664</name>
</gene>